<dbReference type="PROSITE" id="PS50878">
    <property type="entry name" value="RT_POL"/>
    <property type="match status" value="1"/>
</dbReference>
<feature type="domain" description="Reverse transcriptase" evidence="2">
    <location>
        <begin position="1"/>
        <end position="152"/>
    </location>
</feature>
<protein>
    <recommendedName>
        <fullName evidence="2">Reverse transcriptase domain-containing protein</fullName>
    </recommendedName>
</protein>
<comment type="caution">
    <text evidence="3">The sequence shown here is derived from an EMBL/GenBank/DDBJ whole genome shotgun (WGS) entry which is preliminary data.</text>
</comment>
<dbReference type="InterPro" id="IPR041577">
    <property type="entry name" value="RT_RNaseH_2"/>
</dbReference>
<dbReference type="FunFam" id="3.30.70.270:FF:000020">
    <property type="entry name" value="Transposon Tf2-6 polyprotein-like Protein"/>
    <property type="match status" value="1"/>
</dbReference>
<keyword evidence="1" id="KW-0511">Multifunctional enzyme</keyword>
<dbReference type="PANTHER" id="PTHR37984">
    <property type="entry name" value="PROTEIN CBG26694"/>
    <property type="match status" value="1"/>
</dbReference>
<dbReference type="InterPro" id="IPR043128">
    <property type="entry name" value="Rev_trsase/Diguanyl_cyclase"/>
</dbReference>
<accession>A0A9W7HQ29</accession>
<dbReference type="Pfam" id="PF17919">
    <property type="entry name" value="RT_RNaseH_2"/>
    <property type="match status" value="1"/>
</dbReference>
<dbReference type="InterPro" id="IPR050951">
    <property type="entry name" value="Retrovirus_Pol_polyprotein"/>
</dbReference>
<dbReference type="Pfam" id="PF00078">
    <property type="entry name" value="RVT_1"/>
    <property type="match status" value="1"/>
</dbReference>
<organism evidence="3 4">
    <name type="scientific">Hibiscus trionum</name>
    <name type="common">Flower of an hour</name>
    <dbReference type="NCBI Taxonomy" id="183268"/>
    <lineage>
        <taxon>Eukaryota</taxon>
        <taxon>Viridiplantae</taxon>
        <taxon>Streptophyta</taxon>
        <taxon>Embryophyta</taxon>
        <taxon>Tracheophyta</taxon>
        <taxon>Spermatophyta</taxon>
        <taxon>Magnoliopsida</taxon>
        <taxon>eudicotyledons</taxon>
        <taxon>Gunneridae</taxon>
        <taxon>Pentapetalae</taxon>
        <taxon>rosids</taxon>
        <taxon>malvids</taxon>
        <taxon>Malvales</taxon>
        <taxon>Malvaceae</taxon>
        <taxon>Malvoideae</taxon>
        <taxon>Hibiscus</taxon>
    </lineage>
</organism>
<dbReference type="SUPFAM" id="SSF56672">
    <property type="entry name" value="DNA/RNA polymerases"/>
    <property type="match status" value="1"/>
</dbReference>
<dbReference type="PANTHER" id="PTHR37984:SF5">
    <property type="entry name" value="PROTEIN NYNRIN-LIKE"/>
    <property type="match status" value="1"/>
</dbReference>
<proteinExistence type="predicted"/>
<reference evidence="3" key="1">
    <citation type="submission" date="2023-05" db="EMBL/GenBank/DDBJ databases">
        <title>Genome and transcriptome analyses reveal genes involved in the formation of fine ridges on petal epidermal cells in Hibiscus trionum.</title>
        <authorList>
            <person name="Koshimizu S."/>
            <person name="Masuda S."/>
            <person name="Ishii T."/>
            <person name="Shirasu K."/>
            <person name="Hoshino A."/>
            <person name="Arita M."/>
        </authorList>
    </citation>
    <scope>NUCLEOTIDE SEQUENCE</scope>
    <source>
        <strain evidence="3">Hamamatsu line</strain>
    </source>
</reference>
<dbReference type="CDD" id="cd01647">
    <property type="entry name" value="RT_LTR"/>
    <property type="match status" value="1"/>
</dbReference>
<dbReference type="EMBL" id="BSYR01000017">
    <property type="protein sequence ID" value="GMI79915.1"/>
    <property type="molecule type" value="Genomic_DNA"/>
</dbReference>
<dbReference type="InterPro" id="IPR043502">
    <property type="entry name" value="DNA/RNA_pol_sf"/>
</dbReference>
<evidence type="ECO:0000259" key="2">
    <source>
        <dbReference type="PROSITE" id="PS50878"/>
    </source>
</evidence>
<dbReference type="OrthoDB" id="415724at2759"/>
<evidence type="ECO:0000313" key="3">
    <source>
        <dbReference type="EMBL" id="GMI79915.1"/>
    </source>
</evidence>
<dbReference type="GO" id="GO:0003824">
    <property type="term" value="F:catalytic activity"/>
    <property type="evidence" value="ECO:0007669"/>
    <property type="project" value="UniProtKB-KW"/>
</dbReference>
<sequence>MCIDYRRLNKLTVNNKYPLPRIDDLFDRLRSASVYSKIDLRSSYYPLKVKDKDVPKTAFRTHHGHYEFLVMFFGLTNAPAAFMDMMNRVFHEYLDQFAVVFIDDILIYSRTEEDHDKYLRLVLQTLLDNLLYAKLSKCEFWIREVVFLGHIVSAEGIRVDPKNVEAIVSWKQPKLVIEIRSFLGLAGYYRRFVEGFSKVATPLTKLLQKDVRFEWIEAIHQAFDKLKEALTKAHVLVQPVTGKRYVIYNDASYVGLGCVLMQEGRVVAYASRQL</sequence>
<name>A0A9W7HQ29_HIBTR</name>
<evidence type="ECO:0000256" key="1">
    <source>
        <dbReference type="ARBA" id="ARBA00023268"/>
    </source>
</evidence>
<evidence type="ECO:0000313" key="4">
    <source>
        <dbReference type="Proteomes" id="UP001165190"/>
    </source>
</evidence>
<dbReference type="AlphaFoldDB" id="A0A9W7HQ29"/>
<keyword evidence="4" id="KW-1185">Reference proteome</keyword>
<dbReference type="Proteomes" id="UP001165190">
    <property type="component" value="Unassembled WGS sequence"/>
</dbReference>
<dbReference type="Gene3D" id="3.30.70.270">
    <property type="match status" value="2"/>
</dbReference>
<dbReference type="InterPro" id="IPR000477">
    <property type="entry name" value="RT_dom"/>
</dbReference>
<gene>
    <name evidence="3" type="ORF">HRI_001660800</name>
</gene>
<dbReference type="Gene3D" id="3.10.10.10">
    <property type="entry name" value="HIV Type 1 Reverse Transcriptase, subunit A, domain 1"/>
    <property type="match status" value="1"/>
</dbReference>